<feature type="compositionally biased region" description="Low complexity" evidence="1">
    <location>
        <begin position="165"/>
        <end position="181"/>
    </location>
</feature>
<feature type="compositionally biased region" description="Low complexity" evidence="1">
    <location>
        <begin position="221"/>
        <end position="232"/>
    </location>
</feature>
<sequence>MAATDAARAQTGFYCSTSGTYFADKESLTEHYRSDFHRYNLKRKVAGLPPVTKEWFEARKAQLSSTAASATAAAPVQRVWVDPLTKKKFNTENTYQVFVGSKKYAELVRKSGQPAPEPVIVTRQPDGAPQPQEADGGSAAGPPVAKPAGFKVVAPSGGLPGVADAEMSDAGAASSSAAAAAHGKQQQQTKKGPWRQRKGEEEEEDDEDSGWETASDDEAAELAAEGGAAAQDGEGEDGGDEEEWPEWDVCRSLFDNHVSPSFQANLEYMFKRFGFYLPDSQYLKDPEGLVKYLGAKLQVGGVPLGTRGDDASARQFRSLHAVQRHMVDTCACKMLYDDNEEEYEDFYDYDLAAEDGEVDEAGNALVVAGESGGPGRGVTGVAGYELVVGGSGEDGTSGGKVLGHREFARLYKQRPKPEDDRRSVVVNTMLARYRALGAPTSTDAVRQREVKAEASRSRYAAQASQLKMSMIKNVLKKLPKNCEY</sequence>
<dbReference type="GO" id="GO:0042273">
    <property type="term" value="P:ribosomal large subunit biogenesis"/>
    <property type="evidence" value="ECO:0000318"/>
    <property type="project" value="GO_Central"/>
</dbReference>
<proteinExistence type="predicted"/>
<feature type="compositionally biased region" description="Acidic residues" evidence="1">
    <location>
        <begin position="233"/>
        <end position="243"/>
    </location>
</feature>
<name>A0A2K3CPY6_CHLRE</name>
<feature type="region of interest" description="Disordered" evidence="1">
    <location>
        <begin position="115"/>
        <end position="147"/>
    </location>
</feature>
<evidence type="ECO:0000313" key="4">
    <source>
        <dbReference type="Proteomes" id="UP000006906"/>
    </source>
</evidence>
<keyword evidence="4" id="KW-1185">Reference proteome</keyword>
<dbReference type="OMA" id="ANLEYMF"/>
<organism evidence="3 4">
    <name type="scientific">Chlamydomonas reinhardtii</name>
    <name type="common">Chlamydomonas smithii</name>
    <dbReference type="NCBI Taxonomy" id="3055"/>
    <lineage>
        <taxon>Eukaryota</taxon>
        <taxon>Viridiplantae</taxon>
        <taxon>Chlorophyta</taxon>
        <taxon>core chlorophytes</taxon>
        <taxon>Chlorophyceae</taxon>
        <taxon>CS clade</taxon>
        <taxon>Chlamydomonadales</taxon>
        <taxon>Chlamydomonadaceae</taxon>
        <taxon>Chlamydomonas</taxon>
    </lineage>
</organism>
<dbReference type="Gramene" id="PNW70351">
    <property type="protein sequence ID" value="PNW70351"/>
    <property type="gene ID" value="CHLRE_17g716400v5"/>
</dbReference>
<dbReference type="PANTHER" id="PTHR13182">
    <property type="entry name" value="ZINC FINGER PROTEIN 622"/>
    <property type="match status" value="1"/>
</dbReference>
<dbReference type="InterPro" id="IPR041661">
    <property type="entry name" value="ZN622/Rei1/Reh1_Znf-C2H2"/>
</dbReference>
<dbReference type="GO" id="GO:0030687">
    <property type="term" value="C:preribosome, large subunit precursor"/>
    <property type="evidence" value="ECO:0000318"/>
    <property type="project" value="GO_Central"/>
</dbReference>
<reference evidence="3 4" key="1">
    <citation type="journal article" date="2007" name="Science">
        <title>The Chlamydomonas genome reveals the evolution of key animal and plant functions.</title>
        <authorList>
            <person name="Merchant S.S."/>
            <person name="Prochnik S.E."/>
            <person name="Vallon O."/>
            <person name="Harris E.H."/>
            <person name="Karpowicz S.J."/>
            <person name="Witman G.B."/>
            <person name="Terry A."/>
            <person name="Salamov A."/>
            <person name="Fritz-Laylin L.K."/>
            <person name="Marechal-Drouard L."/>
            <person name="Marshall W.F."/>
            <person name="Qu L.H."/>
            <person name="Nelson D.R."/>
            <person name="Sanderfoot A.A."/>
            <person name="Spalding M.H."/>
            <person name="Kapitonov V.V."/>
            <person name="Ren Q."/>
            <person name="Ferris P."/>
            <person name="Lindquist E."/>
            <person name="Shapiro H."/>
            <person name="Lucas S.M."/>
            <person name="Grimwood J."/>
            <person name="Schmutz J."/>
            <person name="Cardol P."/>
            <person name="Cerutti H."/>
            <person name="Chanfreau G."/>
            <person name="Chen C.L."/>
            <person name="Cognat V."/>
            <person name="Croft M.T."/>
            <person name="Dent R."/>
            <person name="Dutcher S."/>
            <person name="Fernandez E."/>
            <person name="Fukuzawa H."/>
            <person name="Gonzalez-Ballester D."/>
            <person name="Gonzalez-Halphen D."/>
            <person name="Hallmann A."/>
            <person name="Hanikenne M."/>
            <person name="Hippler M."/>
            <person name="Inwood W."/>
            <person name="Jabbari K."/>
            <person name="Kalanon M."/>
            <person name="Kuras R."/>
            <person name="Lefebvre P.A."/>
            <person name="Lemaire S.D."/>
            <person name="Lobanov A.V."/>
            <person name="Lohr M."/>
            <person name="Manuell A."/>
            <person name="Meier I."/>
            <person name="Mets L."/>
            <person name="Mittag M."/>
            <person name="Mittelmeier T."/>
            <person name="Moroney J.V."/>
            <person name="Moseley J."/>
            <person name="Napoli C."/>
            <person name="Nedelcu A.M."/>
            <person name="Niyogi K."/>
            <person name="Novoselov S.V."/>
            <person name="Paulsen I.T."/>
            <person name="Pazour G."/>
            <person name="Purton S."/>
            <person name="Ral J.P."/>
            <person name="Riano-Pachon D.M."/>
            <person name="Riekhof W."/>
            <person name="Rymarquis L."/>
            <person name="Schroda M."/>
            <person name="Stern D."/>
            <person name="Umen J."/>
            <person name="Willows R."/>
            <person name="Wilson N."/>
            <person name="Zimmer S.L."/>
            <person name="Allmer J."/>
            <person name="Balk J."/>
            <person name="Bisova K."/>
            <person name="Chen C.J."/>
            <person name="Elias M."/>
            <person name="Gendler K."/>
            <person name="Hauser C."/>
            <person name="Lamb M.R."/>
            <person name="Ledford H."/>
            <person name="Long J.C."/>
            <person name="Minagawa J."/>
            <person name="Page M.D."/>
            <person name="Pan J."/>
            <person name="Pootakham W."/>
            <person name="Roje S."/>
            <person name="Rose A."/>
            <person name="Stahlberg E."/>
            <person name="Terauchi A.M."/>
            <person name="Yang P."/>
            <person name="Ball S."/>
            <person name="Bowler C."/>
            <person name="Dieckmann C.L."/>
            <person name="Gladyshev V.N."/>
            <person name="Green P."/>
            <person name="Jorgensen R."/>
            <person name="Mayfield S."/>
            <person name="Mueller-Roeber B."/>
            <person name="Rajamani S."/>
            <person name="Sayre R.T."/>
            <person name="Brokstein P."/>
            <person name="Dubchak I."/>
            <person name="Goodstein D."/>
            <person name="Hornick L."/>
            <person name="Huang Y.W."/>
            <person name="Jhaveri J."/>
            <person name="Luo Y."/>
            <person name="Martinez D."/>
            <person name="Ngau W.C."/>
            <person name="Otillar B."/>
            <person name="Poliakov A."/>
            <person name="Porter A."/>
            <person name="Szajkowski L."/>
            <person name="Werner G."/>
            <person name="Zhou K."/>
            <person name="Grigoriev I.V."/>
            <person name="Rokhsar D.S."/>
            <person name="Grossman A.R."/>
        </authorList>
    </citation>
    <scope>NUCLEOTIDE SEQUENCE [LARGE SCALE GENOMIC DNA]</scope>
    <source>
        <strain evidence="4">CC-503</strain>
    </source>
</reference>
<dbReference type="OrthoDB" id="19329at2759"/>
<evidence type="ECO:0000259" key="2">
    <source>
        <dbReference type="Pfam" id="PF12756"/>
    </source>
</evidence>
<feature type="region of interest" description="Disordered" evidence="1">
    <location>
        <begin position="165"/>
        <end position="243"/>
    </location>
</feature>
<feature type="compositionally biased region" description="Acidic residues" evidence="1">
    <location>
        <begin position="201"/>
        <end position="220"/>
    </location>
</feature>
<gene>
    <name evidence="3" type="ORF">CHLRE_17g716400v5</name>
</gene>
<dbReference type="KEGG" id="cre:CHLRE_17g716400v5"/>
<dbReference type="PANTHER" id="PTHR13182:SF8">
    <property type="entry name" value="CYTOPLASMIC 60S SUBUNIT BIOGENESIS FACTOR ZNF622"/>
    <property type="match status" value="1"/>
</dbReference>
<dbReference type="STRING" id="3055.A0A2K3CPY6"/>
<dbReference type="RefSeq" id="XP_042914623.1">
    <property type="nucleotide sequence ID" value="XM_043072164.1"/>
</dbReference>
<accession>A0A2K3CPY6</accession>
<evidence type="ECO:0000256" key="1">
    <source>
        <dbReference type="SAM" id="MobiDB-lite"/>
    </source>
</evidence>
<dbReference type="ExpressionAtlas" id="A0A2K3CPY6">
    <property type="expression patterns" value="baseline and differential"/>
</dbReference>
<dbReference type="FunCoup" id="A0A2K3CPY6">
    <property type="interactions" value="2216"/>
</dbReference>
<protein>
    <recommendedName>
        <fullName evidence="2">ZN622/Rei1/Reh1 zinc finger C2H2-type domain-containing protein</fullName>
    </recommendedName>
</protein>
<dbReference type="EMBL" id="CM008978">
    <property type="protein sequence ID" value="PNW70351.1"/>
    <property type="molecule type" value="Genomic_DNA"/>
</dbReference>
<dbReference type="AlphaFoldDB" id="A0A2K3CPY6"/>
<dbReference type="Proteomes" id="UP000006906">
    <property type="component" value="Chromosome 17"/>
</dbReference>
<dbReference type="Pfam" id="PF12756">
    <property type="entry name" value="zf-C2H2_2"/>
    <property type="match status" value="1"/>
</dbReference>
<evidence type="ECO:0000313" key="3">
    <source>
        <dbReference type="EMBL" id="PNW70351.1"/>
    </source>
</evidence>
<dbReference type="InParanoid" id="A0A2K3CPY6"/>
<dbReference type="GeneID" id="5725983"/>
<dbReference type="InterPro" id="IPR040025">
    <property type="entry name" value="Znf622/Rei1/Reh1"/>
</dbReference>
<feature type="domain" description="ZN622/Rei1/Reh1 zinc finger C2H2-type" evidence="2">
    <location>
        <begin position="252"/>
        <end position="350"/>
    </location>
</feature>